<comment type="cofactor">
    <cofactor evidence="1">
        <name>Zn(2+)</name>
        <dbReference type="ChEBI" id="CHEBI:29105"/>
    </cofactor>
</comment>
<dbReference type="InterPro" id="IPR045089">
    <property type="entry name" value="PGGT1B-like"/>
</dbReference>
<evidence type="ECO:0000256" key="5">
    <source>
        <dbReference type="ARBA" id="ARBA00022723"/>
    </source>
</evidence>
<evidence type="ECO:0000256" key="1">
    <source>
        <dbReference type="ARBA" id="ARBA00001947"/>
    </source>
</evidence>
<keyword evidence="9" id="KW-1185">Reference proteome</keyword>
<keyword evidence="4" id="KW-0808">Transferase</keyword>
<dbReference type="GO" id="GO:0004660">
    <property type="term" value="F:protein farnesyltransferase activity"/>
    <property type="evidence" value="ECO:0007669"/>
    <property type="project" value="TreeGrafter"/>
</dbReference>
<dbReference type="AlphaFoldDB" id="A0A914VBD0"/>
<keyword evidence="5" id="KW-0479">Metal-binding</keyword>
<reference evidence="10" key="1">
    <citation type="submission" date="2022-11" db="UniProtKB">
        <authorList>
            <consortium name="WormBaseParasite"/>
        </authorList>
    </citation>
    <scope>IDENTIFICATION</scope>
</reference>
<comment type="similarity">
    <text evidence="2">Belongs to the protein prenyltransferase subunit beta family.</text>
</comment>
<dbReference type="Pfam" id="PF00432">
    <property type="entry name" value="Prenyltrans"/>
    <property type="match status" value="1"/>
</dbReference>
<name>A0A914VBD0_9BILA</name>
<dbReference type="InterPro" id="IPR008930">
    <property type="entry name" value="Terpenoid_cyclase/PrenylTrfase"/>
</dbReference>
<dbReference type="PANTHER" id="PTHR11774:SF6">
    <property type="entry name" value="PROTEIN FARNESYLTRANSFERASE SUBUNIT BETA"/>
    <property type="match status" value="1"/>
</dbReference>
<dbReference type="GO" id="GO:0005965">
    <property type="term" value="C:protein farnesyltransferase complex"/>
    <property type="evidence" value="ECO:0007669"/>
    <property type="project" value="TreeGrafter"/>
</dbReference>
<feature type="domain" description="Prenyltransferase alpha-alpha toroid" evidence="8">
    <location>
        <begin position="3"/>
        <end position="108"/>
    </location>
</feature>
<evidence type="ECO:0000256" key="6">
    <source>
        <dbReference type="ARBA" id="ARBA00022737"/>
    </source>
</evidence>
<dbReference type="Gene3D" id="1.50.10.20">
    <property type="match status" value="1"/>
</dbReference>
<keyword evidence="7" id="KW-0862">Zinc</keyword>
<dbReference type="PANTHER" id="PTHR11774">
    <property type="entry name" value="GERANYLGERANYL TRANSFERASE TYPE BETA SUBUNIT"/>
    <property type="match status" value="1"/>
</dbReference>
<evidence type="ECO:0000256" key="7">
    <source>
        <dbReference type="ARBA" id="ARBA00022833"/>
    </source>
</evidence>
<keyword evidence="6" id="KW-0677">Repeat</keyword>
<keyword evidence="3" id="KW-0637">Prenyltransferase</keyword>
<organism evidence="9 10">
    <name type="scientific">Plectus sambesii</name>
    <dbReference type="NCBI Taxonomy" id="2011161"/>
    <lineage>
        <taxon>Eukaryota</taxon>
        <taxon>Metazoa</taxon>
        <taxon>Ecdysozoa</taxon>
        <taxon>Nematoda</taxon>
        <taxon>Chromadorea</taxon>
        <taxon>Plectida</taxon>
        <taxon>Plectina</taxon>
        <taxon>Plectoidea</taxon>
        <taxon>Plectidae</taxon>
        <taxon>Plectus</taxon>
    </lineage>
</organism>
<evidence type="ECO:0000313" key="9">
    <source>
        <dbReference type="Proteomes" id="UP000887566"/>
    </source>
</evidence>
<sequence>MMDKIVMFLKTCEGREGGYGGGPGQLPHLATTYAAVMALCTIGTENAYQSINRETLKGYLKAMKISDGGFRMHACGEADIRGAYCAFAVASLTNLMDEALIDKSAEWLV</sequence>
<evidence type="ECO:0000256" key="2">
    <source>
        <dbReference type="ARBA" id="ARBA00010497"/>
    </source>
</evidence>
<proteinExistence type="inferred from homology"/>
<dbReference type="GO" id="GO:0046872">
    <property type="term" value="F:metal ion binding"/>
    <property type="evidence" value="ECO:0007669"/>
    <property type="project" value="UniProtKB-KW"/>
</dbReference>
<evidence type="ECO:0000313" key="10">
    <source>
        <dbReference type="WBParaSite" id="PSAMB.scaffold17370size1139.g37256.t1"/>
    </source>
</evidence>
<protein>
    <submittedName>
        <fullName evidence="10">CAAX farnesyltransferase subunit beta</fullName>
    </submittedName>
</protein>
<dbReference type="SUPFAM" id="SSF48239">
    <property type="entry name" value="Terpenoid cyclases/Protein prenyltransferases"/>
    <property type="match status" value="1"/>
</dbReference>
<evidence type="ECO:0000256" key="3">
    <source>
        <dbReference type="ARBA" id="ARBA00022602"/>
    </source>
</evidence>
<evidence type="ECO:0000256" key="4">
    <source>
        <dbReference type="ARBA" id="ARBA00022679"/>
    </source>
</evidence>
<dbReference type="Proteomes" id="UP000887566">
    <property type="component" value="Unplaced"/>
</dbReference>
<accession>A0A914VBD0</accession>
<evidence type="ECO:0000259" key="8">
    <source>
        <dbReference type="Pfam" id="PF00432"/>
    </source>
</evidence>
<dbReference type="WBParaSite" id="PSAMB.scaffold17370size1139.g37256.t1">
    <property type="protein sequence ID" value="PSAMB.scaffold17370size1139.g37256.t1"/>
    <property type="gene ID" value="PSAMB.scaffold17370size1139.g37256"/>
</dbReference>
<dbReference type="InterPro" id="IPR001330">
    <property type="entry name" value="Prenyltrans"/>
</dbReference>